<reference evidence="1 2" key="1">
    <citation type="submission" date="2024-10" db="EMBL/GenBank/DDBJ databases">
        <title>Updated reference genomes for cyclostephanoid diatoms.</title>
        <authorList>
            <person name="Roberts W.R."/>
            <person name="Alverson A.J."/>
        </authorList>
    </citation>
    <scope>NUCLEOTIDE SEQUENCE [LARGE SCALE GENOMIC DNA]</scope>
    <source>
        <strain evidence="1 2">AJA010-31</strain>
    </source>
</reference>
<accession>A0ABD3PJD6</accession>
<gene>
    <name evidence="1" type="ORF">ACHAWO_007755</name>
</gene>
<dbReference type="EMBL" id="JALLPJ020000597">
    <property type="protein sequence ID" value="KAL3787788.1"/>
    <property type="molecule type" value="Genomic_DNA"/>
</dbReference>
<organism evidence="1 2">
    <name type="scientific">Cyclotella atomus</name>
    <dbReference type="NCBI Taxonomy" id="382360"/>
    <lineage>
        <taxon>Eukaryota</taxon>
        <taxon>Sar</taxon>
        <taxon>Stramenopiles</taxon>
        <taxon>Ochrophyta</taxon>
        <taxon>Bacillariophyta</taxon>
        <taxon>Coscinodiscophyceae</taxon>
        <taxon>Thalassiosirophycidae</taxon>
        <taxon>Stephanodiscales</taxon>
        <taxon>Stephanodiscaceae</taxon>
        <taxon>Cyclotella</taxon>
    </lineage>
</organism>
<dbReference type="Proteomes" id="UP001530400">
    <property type="component" value="Unassembled WGS sequence"/>
</dbReference>
<sequence>MKTAYLECPHRGKEWKLCSSPEGYGKYPYCSAYRYSKFSESDLLLYEFGDIGVPTPYYPCVTCPATGVSCDDHVEEVFIAAGISEDQNATLGEFNLWEESTAL</sequence>
<protein>
    <submittedName>
        <fullName evidence="1">Uncharacterized protein</fullName>
    </submittedName>
</protein>
<evidence type="ECO:0000313" key="2">
    <source>
        <dbReference type="Proteomes" id="UP001530400"/>
    </source>
</evidence>
<comment type="caution">
    <text evidence="1">The sequence shown here is derived from an EMBL/GenBank/DDBJ whole genome shotgun (WGS) entry which is preliminary data.</text>
</comment>
<name>A0ABD3PJD6_9STRA</name>
<keyword evidence="2" id="KW-1185">Reference proteome</keyword>
<evidence type="ECO:0000313" key="1">
    <source>
        <dbReference type="EMBL" id="KAL3787788.1"/>
    </source>
</evidence>
<dbReference type="AlphaFoldDB" id="A0ABD3PJD6"/>
<proteinExistence type="predicted"/>